<reference evidence="1 2" key="1">
    <citation type="journal article" date="2016" name="Nat. Commun.">
        <title>Thousands of microbial genomes shed light on interconnected biogeochemical processes in an aquifer system.</title>
        <authorList>
            <person name="Anantharaman K."/>
            <person name="Brown C.T."/>
            <person name="Hug L.A."/>
            <person name="Sharon I."/>
            <person name="Castelle C.J."/>
            <person name="Probst A.J."/>
            <person name="Thomas B.C."/>
            <person name="Singh A."/>
            <person name="Wilkins M.J."/>
            <person name="Karaoz U."/>
            <person name="Brodie E.L."/>
            <person name="Williams K.H."/>
            <person name="Hubbard S.S."/>
            <person name="Banfield J.F."/>
        </authorList>
    </citation>
    <scope>NUCLEOTIDE SEQUENCE [LARGE SCALE GENOMIC DNA]</scope>
</reference>
<gene>
    <name evidence="1" type="ORF">A3C72_02750</name>
</gene>
<evidence type="ECO:0000313" key="1">
    <source>
        <dbReference type="EMBL" id="OHA22809.1"/>
    </source>
</evidence>
<accession>A0A1G2MI08</accession>
<evidence type="ECO:0000313" key="2">
    <source>
        <dbReference type="Proteomes" id="UP000177130"/>
    </source>
</evidence>
<evidence type="ECO:0008006" key="3">
    <source>
        <dbReference type="Google" id="ProtNLM"/>
    </source>
</evidence>
<dbReference type="Proteomes" id="UP000177130">
    <property type="component" value="Unassembled WGS sequence"/>
</dbReference>
<protein>
    <recommendedName>
        <fullName evidence="3">Transcriptional regulator</fullName>
    </recommendedName>
</protein>
<dbReference type="STRING" id="1802306.A3C72_02750"/>
<dbReference type="EMBL" id="MHRK01000047">
    <property type="protein sequence ID" value="OHA22809.1"/>
    <property type="molecule type" value="Genomic_DNA"/>
</dbReference>
<proteinExistence type="predicted"/>
<comment type="caution">
    <text evidence="1">The sequence shown here is derived from an EMBL/GenBank/DDBJ whole genome shotgun (WGS) entry which is preliminary data.</text>
</comment>
<name>A0A1G2MI08_9BACT</name>
<sequence length="204" mass="23868">MDILEKLFGSGDRVRIMRVFLFSPDVVFTVEEIAKRSNLFRRVVDKELFLLQKATFIRRKPFPRVSKNGNGSRKKGNGWALSKNFQYLKPMESLLIQQVLITESDLIKRLEKVGKLKLLLISGLFVQDSEGRVDLLIVCEHMKRKTLEQVIKSMEAEIGKELRYAAFEAPEFEYRVKMYDKLIRDIFDFPHKTILNKLGLVEDR</sequence>
<organism evidence="1 2">
    <name type="scientific">Candidatus Taylorbacteria bacterium RIFCSPHIGHO2_02_FULL_43_32b</name>
    <dbReference type="NCBI Taxonomy" id="1802306"/>
    <lineage>
        <taxon>Bacteria</taxon>
        <taxon>Candidatus Tayloriibacteriota</taxon>
    </lineage>
</organism>
<dbReference type="AlphaFoldDB" id="A0A1G2MI08"/>